<keyword evidence="9 12" id="KW-0299">Galactose metabolism</keyword>
<dbReference type="EMBL" id="JAHYIQ010000012">
    <property type="protein sequence ID" value="KAK1127517.1"/>
    <property type="molecule type" value="Genomic_DNA"/>
</dbReference>
<comment type="similarity">
    <text evidence="4 12">Belongs to the galactose-1-phosphate uridylyltransferase type 1 family.</text>
</comment>
<feature type="domain" description="Galactose-1-phosphate uridyl transferase N-terminal" evidence="14">
    <location>
        <begin position="21"/>
        <end position="194"/>
    </location>
</feature>
<dbReference type="FunFam" id="3.30.428.10:FF:000002">
    <property type="entry name" value="Galactose-1-phosphate uridylyltransferase"/>
    <property type="match status" value="1"/>
</dbReference>
<accession>A0AA40KP70</accession>
<evidence type="ECO:0000256" key="5">
    <source>
        <dbReference type="ARBA" id="ARBA00022679"/>
    </source>
</evidence>
<evidence type="ECO:0000259" key="15">
    <source>
        <dbReference type="Pfam" id="PF02744"/>
    </source>
</evidence>
<dbReference type="InterPro" id="IPR005849">
    <property type="entry name" value="GalP_Utransf_N"/>
</dbReference>
<name>A0AA40KP70_9HYME</name>
<organism evidence="16 17">
    <name type="scientific">Melipona bicolor</name>
    <dbReference type="NCBI Taxonomy" id="60889"/>
    <lineage>
        <taxon>Eukaryota</taxon>
        <taxon>Metazoa</taxon>
        <taxon>Ecdysozoa</taxon>
        <taxon>Arthropoda</taxon>
        <taxon>Hexapoda</taxon>
        <taxon>Insecta</taxon>
        <taxon>Pterygota</taxon>
        <taxon>Neoptera</taxon>
        <taxon>Endopterygota</taxon>
        <taxon>Hymenoptera</taxon>
        <taxon>Apocrita</taxon>
        <taxon>Aculeata</taxon>
        <taxon>Apoidea</taxon>
        <taxon>Anthophila</taxon>
        <taxon>Apidae</taxon>
        <taxon>Melipona</taxon>
    </lineage>
</organism>
<evidence type="ECO:0000313" key="17">
    <source>
        <dbReference type="Proteomes" id="UP001177670"/>
    </source>
</evidence>
<protein>
    <recommendedName>
        <fullName evidence="12">Galactose-1-phosphate uridylyltransferase</fullName>
        <ecNumber evidence="12">2.7.7.12</ecNumber>
    </recommendedName>
</protein>
<dbReference type="InterPro" id="IPR005850">
    <property type="entry name" value="GalP_Utransf_C"/>
</dbReference>
<dbReference type="NCBIfam" id="NF008724">
    <property type="entry name" value="PRK11720.1"/>
    <property type="match status" value="1"/>
</dbReference>
<evidence type="ECO:0000256" key="9">
    <source>
        <dbReference type="ARBA" id="ARBA00023144"/>
    </source>
</evidence>
<dbReference type="Gene3D" id="3.30.428.10">
    <property type="entry name" value="HIT-like"/>
    <property type="match status" value="2"/>
</dbReference>
<gene>
    <name evidence="16" type="ORF">K0M31_004051</name>
</gene>
<evidence type="ECO:0000256" key="8">
    <source>
        <dbReference type="ARBA" id="ARBA00022833"/>
    </source>
</evidence>
<dbReference type="Proteomes" id="UP001177670">
    <property type="component" value="Unassembled WGS sequence"/>
</dbReference>
<dbReference type="SUPFAM" id="SSF54197">
    <property type="entry name" value="HIT-like"/>
    <property type="match status" value="2"/>
</dbReference>
<keyword evidence="8" id="KW-0862">Zinc</keyword>
<dbReference type="Pfam" id="PF01087">
    <property type="entry name" value="GalP_UDP_transf"/>
    <property type="match status" value="1"/>
</dbReference>
<keyword evidence="5 12" id="KW-0808">Transferase</keyword>
<feature type="domain" description="Galactose-1-phosphate uridyl transferase C-terminal" evidence="15">
    <location>
        <begin position="204"/>
        <end position="366"/>
    </location>
</feature>
<reference evidence="16" key="1">
    <citation type="submission" date="2021-10" db="EMBL/GenBank/DDBJ databases">
        <title>Melipona bicolor Genome sequencing and assembly.</title>
        <authorList>
            <person name="Araujo N.S."/>
            <person name="Arias M.C."/>
        </authorList>
    </citation>
    <scope>NUCLEOTIDE SEQUENCE</scope>
    <source>
        <strain evidence="16">USP_2M_L1-L4_2017</strain>
        <tissue evidence="16">Whole body</tissue>
    </source>
</reference>
<dbReference type="GO" id="GO:0005737">
    <property type="term" value="C:cytoplasm"/>
    <property type="evidence" value="ECO:0007669"/>
    <property type="project" value="TreeGrafter"/>
</dbReference>
<evidence type="ECO:0000256" key="1">
    <source>
        <dbReference type="ARBA" id="ARBA00001107"/>
    </source>
</evidence>
<dbReference type="FunFam" id="3.30.428.10:FF:000001">
    <property type="entry name" value="Galactose-1-phosphate uridylyltransferase"/>
    <property type="match status" value="1"/>
</dbReference>
<comment type="pathway">
    <text evidence="3 12">Carbohydrate metabolism; galactose metabolism.</text>
</comment>
<evidence type="ECO:0000256" key="3">
    <source>
        <dbReference type="ARBA" id="ARBA00004947"/>
    </source>
</evidence>
<comment type="cofactor">
    <cofactor evidence="2">
        <name>Zn(2+)</name>
        <dbReference type="ChEBI" id="CHEBI:29105"/>
    </cofactor>
</comment>
<dbReference type="PIRSF" id="PIRSF000808">
    <property type="entry name" value="GalT"/>
    <property type="match status" value="1"/>
</dbReference>
<evidence type="ECO:0000256" key="2">
    <source>
        <dbReference type="ARBA" id="ARBA00001947"/>
    </source>
</evidence>
<evidence type="ECO:0000256" key="13">
    <source>
        <dbReference type="SAM" id="MobiDB-lite"/>
    </source>
</evidence>
<evidence type="ECO:0000313" key="16">
    <source>
        <dbReference type="EMBL" id="KAK1127517.1"/>
    </source>
</evidence>
<feature type="compositionally biased region" description="Basic and acidic residues" evidence="13">
    <location>
        <begin position="9"/>
        <end position="23"/>
    </location>
</feature>
<dbReference type="PROSITE" id="PS00117">
    <property type="entry name" value="GAL_P_UDP_TRANSF_I"/>
    <property type="match status" value="1"/>
</dbReference>
<feature type="active site" description="Tele-UMP-histidine intermediate" evidence="11">
    <location>
        <position position="184"/>
    </location>
</feature>
<dbReference type="InterPro" id="IPR001937">
    <property type="entry name" value="GalP_UDPtransf1"/>
</dbReference>
<dbReference type="GO" id="GO:0008270">
    <property type="term" value="F:zinc ion binding"/>
    <property type="evidence" value="ECO:0007669"/>
    <property type="project" value="InterPro"/>
</dbReference>
<keyword evidence="7 12" id="KW-0479">Metal-binding</keyword>
<evidence type="ECO:0000256" key="10">
    <source>
        <dbReference type="ARBA" id="ARBA00023277"/>
    </source>
</evidence>
<evidence type="ECO:0000259" key="14">
    <source>
        <dbReference type="Pfam" id="PF01087"/>
    </source>
</evidence>
<sequence length="381" mass="44213">MSASTGDRNSQKDGTEALKEEFDPTEHQHIRYNPLKGEWVLVSPHRMKRPWGGQIETEIEENLPDYDPDNPLCPGNIRASGQITPIYENTYSFVNDFPALLESVPSPSKSEDELFQMDAARGTCKVMCFHPKSNVTIALMKISEIKEVVKRWIFEMLELGEKWTWVQIFENRGAVMGCSNSHPHCQIWASSFLPNEAKIKDKYLSDYYNRNKKPLLIDYVQKELFKKERIVLENRDWVVLVPFWAVWPYETMVLPKKQISRMQDLSESQQESLAATMKILCTKYDNLFHCSFPYSMGWHGAPTGPYVKQDYPYWTFHGIYLPPLLRSATVKKHMVGYELLAQAQRDLTPEQAAEKLRNLSDSHYKHPETSLTSCEIEKYSK</sequence>
<evidence type="ECO:0000256" key="11">
    <source>
        <dbReference type="PIRSR" id="PIRSR000808-1"/>
    </source>
</evidence>
<dbReference type="InterPro" id="IPR019779">
    <property type="entry name" value="GalP_UDPtransf1_His-AS"/>
</dbReference>
<feature type="region of interest" description="Disordered" evidence="13">
    <location>
        <begin position="1"/>
        <end position="23"/>
    </location>
</feature>
<dbReference type="GO" id="GO:0033499">
    <property type="term" value="P:galactose catabolic process via UDP-galactose, Leloir pathway"/>
    <property type="evidence" value="ECO:0007669"/>
    <property type="project" value="TreeGrafter"/>
</dbReference>
<keyword evidence="17" id="KW-1185">Reference proteome</keyword>
<evidence type="ECO:0000256" key="4">
    <source>
        <dbReference type="ARBA" id="ARBA00010951"/>
    </source>
</evidence>
<evidence type="ECO:0000256" key="6">
    <source>
        <dbReference type="ARBA" id="ARBA00022695"/>
    </source>
</evidence>
<proteinExistence type="inferred from homology"/>
<dbReference type="EC" id="2.7.7.12" evidence="12"/>
<evidence type="ECO:0000256" key="7">
    <source>
        <dbReference type="ARBA" id="ARBA00022723"/>
    </source>
</evidence>
<dbReference type="Pfam" id="PF02744">
    <property type="entry name" value="GalP_UDP_tr_C"/>
    <property type="match status" value="1"/>
</dbReference>
<dbReference type="PANTHER" id="PTHR11943">
    <property type="entry name" value="GALACTOSE-1-PHOSPHATE URIDYLYLTRANSFERASE"/>
    <property type="match status" value="1"/>
</dbReference>
<dbReference type="CDD" id="cd00608">
    <property type="entry name" value="GalT"/>
    <property type="match status" value="1"/>
</dbReference>
<dbReference type="GO" id="GO:0008108">
    <property type="term" value="F:UDP-glucose:hexose-1-phosphate uridylyltransferase activity"/>
    <property type="evidence" value="ECO:0007669"/>
    <property type="project" value="UniProtKB-EC"/>
</dbReference>
<dbReference type="AlphaFoldDB" id="A0AA40KP70"/>
<dbReference type="InterPro" id="IPR036265">
    <property type="entry name" value="HIT-like_sf"/>
</dbReference>
<dbReference type="PANTHER" id="PTHR11943:SF1">
    <property type="entry name" value="GALACTOSE-1-PHOSPHATE URIDYLYLTRANSFERASE"/>
    <property type="match status" value="1"/>
</dbReference>
<keyword evidence="10 12" id="KW-0119">Carbohydrate metabolism</keyword>
<comment type="caution">
    <text evidence="16">The sequence shown here is derived from an EMBL/GenBank/DDBJ whole genome shotgun (WGS) entry which is preliminary data.</text>
</comment>
<comment type="catalytic activity">
    <reaction evidence="1 12">
        <text>alpha-D-galactose 1-phosphate + UDP-alpha-D-glucose = alpha-D-glucose 1-phosphate + UDP-alpha-D-galactose</text>
        <dbReference type="Rhea" id="RHEA:13989"/>
        <dbReference type="ChEBI" id="CHEBI:58336"/>
        <dbReference type="ChEBI" id="CHEBI:58601"/>
        <dbReference type="ChEBI" id="CHEBI:58885"/>
        <dbReference type="ChEBI" id="CHEBI:66914"/>
        <dbReference type="EC" id="2.7.7.12"/>
    </reaction>
</comment>
<keyword evidence="6 12" id="KW-0548">Nucleotidyltransferase</keyword>
<dbReference type="NCBIfam" id="TIGR00209">
    <property type="entry name" value="galT_1"/>
    <property type="match status" value="1"/>
</dbReference>
<evidence type="ECO:0000256" key="12">
    <source>
        <dbReference type="RuleBase" id="RU000506"/>
    </source>
</evidence>